<dbReference type="Proteomes" id="UP000054538">
    <property type="component" value="Unassembled WGS sequence"/>
</dbReference>
<dbReference type="EMBL" id="KN824979">
    <property type="protein sequence ID" value="KIK96561.1"/>
    <property type="molecule type" value="Genomic_DNA"/>
</dbReference>
<evidence type="ECO:0000313" key="1">
    <source>
        <dbReference type="EMBL" id="KIK96561.1"/>
    </source>
</evidence>
<dbReference type="AlphaFoldDB" id="A0A0D0E060"/>
<reference evidence="1 2" key="1">
    <citation type="submission" date="2014-04" db="EMBL/GenBank/DDBJ databases">
        <authorList>
            <consortium name="DOE Joint Genome Institute"/>
            <person name="Kuo A."/>
            <person name="Kohler A."/>
            <person name="Jargeat P."/>
            <person name="Nagy L.G."/>
            <person name="Floudas D."/>
            <person name="Copeland A."/>
            <person name="Barry K.W."/>
            <person name="Cichocki N."/>
            <person name="Veneault-Fourrey C."/>
            <person name="LaButti K."/>
            <person name="Lindquist E.A."/>
            <person name="Lipzen A."/>
            <person name="Lundell T."/>
            <person name="Morin E."/>
            <person name="Murat C."/>
            <person name="Sun H."/>
            <person name="Tunlid A."/>
            <person name="Henrissat B."/>
            <person name="Grigoriev I.V."/>
            <person name="Hibbett D.S."/>
            <person name="Martin F."/>
            <person name="Nordberg H.P."/>
            <person name="Cantor M.N."/>
            <person name="Hua S.X."/>
        </authorList>
    </citation>
    <scope>NUCLEOTIDE SEQUENCE [LARGE SCALE GENOMIC DNA]</scope>
    <source>
        <strain evidence="1 2">Ve08.2h10</strain>
    </source>
</reference>
<evidence type="ECO:0000313" key="2">
    <source>
        <dbReference type="Proteomes" id="UP000054538"/>
    </source>
</evidence>
<dbReference type="OrthoDB" id="2603618at2759"/>
<sequence length="146" mass="16300">MDFGPPTTVSLSTLEEGDIIRAPIIIDIDDLVDPKSKTGTTKDIKRGKPITRYCIVLKKNPTSVTVTYLATFDKSLTLPTTLKQQYWYPIKPATQEGSYVPLPALNERAQWACLRKKQELVLSTVPKFTTKVVAQSVTTIWDAMKA</sequence>
<reference evidence="2" key="2">
    <citation type="submission" date="2015-01" db="EMBL/GenBank/DDBJ databases">
        <title>Evolutionary Origins and Diversification of the Mycorrhizal Mutualists.</title>
        <authorList>
            <consortium name="DOE Joint Genome Institute"/>
            <consortium name="Mycorrhizal Genomics Consortium"/>
            <person name="Kohler A."/>
            <person name="Kuo A."/>
            <person name="Nagy L.G."/>
            <person name="Floudas D."/>
            <person name="Copeland A."/>
            <person name="Barry K.W."/>
            <person name="Cichocki N."/>
            <person name="Veneault-Fourrey C."/>
            <person name="LaButti K."/>
            <person name="Lindquist E.A."/>
            <person name="Lipzen A."/>
            <person name="Lundell T."/>
            <person name="Morin E."/>
            <person name="Murat C."/>
            <person name="Riley R."/>
            <person name="Ohm R."/>
            <person name="Sun H."/>
            <person name="Tunlid A."/>
            <person name="Henrissat B."/>
            <person name="Grigoriev I.V."/>
            <person name="Hibbett D.S."/>
            <person name="Martin F."/>
        </authorList>
    </citation>
    <scope>NUCLEOTIDE SEQUENCE [LARGE SCALE GENOMIC DNA]</scope>
    <source>
        <strain evidence="2">Ve08.2h10</strain>
    </source>
</reference>
<dbReference type="InParanoid" id="A0A0D0E060"/>
<dbReference type="HOGENOM" id="CLU_142393_0_0_1"/>
<accession>A0A0D0E060</accession>
<protein>
    <submittedName>
        <fullName evidence="1">Uncharacterized protein</fullName>
    </submittedName>
</protein>
<name>A0A0D0E060_9AGAM</name>
<proteinExistence type="predicted"/>
<gene>
    <name evidence="1" type="ORF">PAXRUDRAFT_825793</name>
</gene>
<keyword evidence="2" id="KW-1185">Reference proteome</keyword>
<organism evidence="1 2">
    <name type="scientific">Paxillus rubicundulus Ve08.2h10</name>
    <dbReference type="NCBI Taxonomy" id="930991"/>
    <lineage>
        <taxon>Eukaryota</taxon>
        <taxon>Fungi</taxon>
        <taxon>Dikarya</taxon>
        <taxon>Basidiomycota</taxon>
        <taxon>Agaricomycotina</taxon>
        <taxon>Agaricomycetes</taxon>
        <taxon>Agaricomycetidae</taxon>
        <taxon>Boletales</taxon>
        <taxon>Paxilineae</taxon>
        <taxon>Paxillaceae</taxon>
        <taxon>Paxillus</taxon>
    </lineage>
</organism>